<evidence type="ECO:0000313" key="2">
    <source>
        <dbReference type="Proteomes" id="UP001162992"/>
    </source>
</evidence>
<accession>A0ACC2BUC4</accession>
<evidence type="ECO:0000313" key="1">
    <source>
        <dbReference type="EMBL" id="KAJ7533340.1"/>
    </source>
</evidence>
<sequence>MDRYHCCPRNELWKSVWLLGLHVSILFSQVTSQPGFISIDCGAEENYTEQSSGIRWQIDDGYVFSGVNAVTTAAPGQTSMSAQTLRYFPELQKKTCYVLPVAKKVRYLVRSTFAYGNYDQRNRPPQFSLIIDATHVATVNTSTSSSIVHEVILVAKANSLNICLGRTSLSDVPFISSLELRPLLHQMYATADENRILKMFHRINFGAYPSNPTVRYPDDPFDRVWRSDSQVIGAPGADRISTSSKVVSLVPVHVPSAVMTTAVMQKDVLLITLPLISDITTDVPLSLFLYFARIENRKFAQEDLSFTIYMDNVISFPGVSTKNSAGSRKSKEFMFQLGSISNPVNITLAASSSLIGTIVNAMELYGVLPITAPTFFQDVEAIFRVKDSLNLVQWSGDPCLPNTWDWLTCSTTSNITRITAVKLSNRNLSGPIPVAITNLTALTHLWLDRNFFIGSIPDFNRLTKLTTLHLNDNNLTGMIPSKLSTLRDLQELYLSNNMLNSTVPTELVNNVNLNLLYDKSFYGSSIRASSDKAVSNSTSGISAKNSKSTNQSRVLHIILLTFMTLILLGLALTLICWCFLRLKKPIDKGYPVFDRIRSLKAYNDVVKFQKTLIGGPPLILQQTRPFPSILVRLATENFSKMIGEGGFGPVYYGKLSDGQEIAVKVHGPESDQGPSEFYNEVAILSRAHHRHVVSLLGFCIEPGNQMLVYEYLSGGTLEEHLHGTESIRPLDWRTRLNIALEASKGLEYLHNGCNPPIIHRDVKTGNILLTKTMAAKVSDFGLSKLGPDGGHSHISTTVRGTSGYLDPEYYDTQKLSLKSDVYSFGVVLLELITGREPIISEPPRKCWKLCDWAREMLLDRRIEAIIDPVLGRGYNIESIWKVAEIAMFSVEPRSKHRPTISDVVQELKDALGIENGDLLISDNFTLACPPLRLDNLDVSDEEPIYSRSFAQSRNPYKNRRMTS</sequence>
<dbReference type="EMBL" id="CM055104">
    <property type="protein sequence ID" value="KAJ7533340.1"/>
    <property type="molecule type" value="Genomic_DNA"/>
</dbReference>
<name>A0ACC2BUC4_DIPCM</name>
<reference evidence="2" key="1">
    <citation type="journal article" date="2024" name="Proc. Natl. Acad. Sci. U.S.A.">
        <title>Extraordinary preservation of gene collinearity over three hundred million years revealed in homosporous lycophytes.</title>
        <authorList>
            <person name="Li C."/>
            <person name="Wickell D."/>
            <person name="Kuo L.Y."/>
            <person name="Chen X."/>
            <person name="Nie B."/>
            <person name="Liao X."/>
            <person name="Peng D."/>
            <person name="Ji J."/>
            <person name="Jenkins J."/>
            <person name="Williams M."/>
            <person name="Shu S."/>
            <person name="Plott C."/>
            <person name="Barry K."/>
            <person name="Rajasekar S."/>
            <person name="Grimwood J."/>
            <person name="Han X."/>
            <person name="Sun S."/>
            <person name="Hou Z."/>
            <person name="He W."/>
            <person name="Dai G."/>
            <person name="Sun C."/>
            <person name="Schmutz J."/>
            <person name="Leebens-Mack J.H."/>
            <person name="Li F.W."/>
            <person name="Wang L."/>
        </authorList>
    </citation>
    <scope>NUCLEOTIDE SEQUENCE [LARGE SCALE GENOMIC DNA]</scope>
    <source>
        <strain evidence="2">cv. PW_Plant_1</strain>
    </source>
</reference>
<comment type="caution">
    <text evidence="1">The sequence shown here is derived from an EMBL/GenBank/DDBJ whole genome shotgun (WGS) entry which is preliminary data.</text>
</comment>
<keyword evidence="2" id="KW-1185">Reference proteome</keyword>
<protein>
    <submittedName>
        <fullName evidence="1">Uncharacterized protein</fullName>
    </submittedName>
</protein>
<organism evidence="1 2">
    <name type="scientific">Diphasiastrum complanatum</name>
    <name type="common">Issler's clubmoss</name>
    <name type="synonym">Lycopodium complanatum</name>
    <dbReference type="NCBI Taxonomy" id="34168"/>
    <lineage>
        <taxon>Eukaryota</taxon>
        <taxon>Viridiplantae</taxon>
        <taxon>Streptophyta</taxon>
        <taxon>Embryophyta</taxon>
        <taxon>Tracheophyta</taxon>
        <taxon>Lycopodiopsida</taxon>
        <taxon>Lycopodiales</taxon>
        <taxon>Lycopodiaceae</taxon>
        <taxon>Lycopodioideae</taxon>
        <taxon>Diphasiastrum</taxon>
    </lineage>
</organism>
<proteinExistence type="predicted"/>
<gene>
    <name evidence="1" type="ORF">O6H91_13G043900</name>
</gene>
<dbReference type="Proteomes" id="UP001162992">
    <property type="component" value="Chromosome 13"/>
</dbReference>